<comment type="caution">
    <text evidence="1">The sequence shown here is derived from an EMBL/GenBank/DDBJ whole genome shotgun (WGS) entry which is preliminary data.</text>
</comment>
<sequence length="174" mass="19481">MTELDRAQLSYGYCLSILWCLERTDRIATLDSSHRMQTTGNYAKSPSGDFSCALACCGRNCWLSPRYPAHPYTADCVTAESYATSAYSPQPYATSRVTYTPAYVPTAAVCHTLRDMPRDSYPPRKAVPRNRSSDWPACVSILDFAPSIPHNYPRDLAMLVFLFQFPSRSSILTV</sequence>
<proteinExistence type="predicted"/>
<organism evidence="1 2">
    <name type="scientific">Cronartium quercuum f. sp. fusiforme G11</name>
    <dbReference type="NCBI Taxonomy" id="708437"/>
    <lineage>
        <taxon>Eukaryota</taxon>
        <taxon>Fungi</taxon>
        <taxon>Dikarya</taxon>
        <taxon>Basidiomycota</taxon>
        <taxon>Pucciniomycotina</taxon>
        <taxon>Pucciniomycetes</taxon>
        <taxon>Pucciniales</taxon>
        <taxon>Coleosporiaceae</taxon>
        <taxon>Cronartium</taxon>
    </lineage>
</organism>
<name>A0A9P6NRL2_9BASI</name>
<evidence type="ECO:0000313" key="2">
    <source>
        <dbReference type="Proteomes" id="UP000886653"/>
    </source>
</evidence>
<dbReference type="Proteomes" id="UP000886653">
    <property type="component" value="Unassembled WGS sequence"/>
</dbReference>
<keyword evidence="2" id="KW-1185">Reference proteome</keyword>
<dbReference type="AlphaFoldDB" id="A0A9P6NRL2"/>
<evidence type="ECO:0000313" key="1">
    <source>
        <dbReference type="EMBL" id="KAG0149042.1"/>
    </source>
</evidence>
<protein>
    <submittedName>
        <fullName evidence="1">Uncharacterized protein</fullName>
    </submittedName>
</protein>
<gene>
    <name evidence="1" type="ORF">CROQUDRAFT_89617</name>
</gene>
<accession>A0A9P6NRL2</accession>
<reference evidence="1" key="1">
    <citation type="submission" date="2013-11" db="EMBL/GenBank/DDBJ databases">
        <title>Genome sequence of the fusiform rust pathogen reveals effectors for host alternation and coevolution with pine.</title>
        <authorList>
            <consortium name="DOE Joint Genome Institute"/>
            <person name="Smith K."/>
            <person name="Pendleton A."/>
            <person name="Kubisiak T."/>
            <person name="Anderson C."/>
            <person name="Salamov A."/>
            <person name="Aerts A."/>
            <person name="Riley R."/>
            <person name="Clum A."/>
            <person name="Lindquist E."/>
            <person name="Ence D."/>
            <person name="Campbell M."/>
            <person name="Kronenberg Z."/>
            <person name="Feau N."/>
            <person name="Dhillon B."/>
            <person name="Hamelin R."/>
            <person name="Burleigh J."/>
            <person name="Smith J."/>
            <person name="Yandell M."/>
            <person name="Nelson C."/>
            <person name="Grigoriev I."/>
            <person name="Davis J."/>
        </authorList>
    </citation>
    <scope>NUCLEOTIDE SEQUENCE</scope>
    <source>
        <strain evidence="1">G11</strain>
    </source>
</reference>
<dbReference type="EMBL" id="MU167231">
    <property type="protein sequence ID" value="KAG0149042.1"/>
    <property type="molecule type" value="Genomic_DNA"/>
</dbReference>